<dbReference type="GO" id="GO:0008270">
    <property type="term" value="F:zinc ion binding"/>
    <property type="evidence" value="ECO:0007669"/>
    <property type="project" value="UniProtKB-KW"/>
</dbReference>
<evidence type="ECO:0000259" key="3">
    <source>
        <dbReference type="PROSITE" id="PS50157"/>
    </source>
</evidence>
<feature type="compositionally biased region" description="Basic and acidic residues" evidence="2">
    <location>
        <begin position="416"/>
        <end position="431"/>
    </location>
</feature>
<dbReference type="GO" id="GO:0005634">
    <property type="term" value="C:nucleus"/>
    <property type="evidence" value="ECO:0007669"/>
    <property type="project" value="TreeGrafter"/>
</dbReference>
<dbReference type="InterPro" id="IPR050331">
    <property type="entry name" value="Zinc_finger"/>
</dbReference>
<feature type="region of interest" description="Disordered" evidence="2">
    <location>
        <begin position="412"/>
        <end position="431"/>
    </location>
</feature>
<evidence type="ECO:0000313" key="4">
    <source>
        <dbReference type="RefSeq" id="XP_028139960.1"/>
    </source>
</evidence>
<feature type="domain" description="C2H2-type" evidence="3">
    <location>
        <begin position="377"/>
        <end position="405"/>
    </location>
</feature>
<protein>
    <submittedName>
        <fullName evidence="4">MDS1 and EVI1 complex locus protein</fullName>
    </submittedName>
</protein>
<dbReference type="GO" id="GO:0010468">
    <property type="term" value="P:regulation of gene expression"/>
    <property type="evidence" value="ECO:0007669"/>
    <property type="project" value="TreeGrafter"/>
</dbReference>
<dbReference type="InterPro" id="IPR036236">
    <property type="entry name" value="Znf_C2H2_sf"/>
</dbReference>
<dbReference type="FunFam" id="3.30.160.60:FF:000616">
    <property type="entry name" value="PR domain zinc finger protein 13"/>
    <property type="match status" value="1"/>
</dbReference>
<dbReference type="RefSeq" id="XP_028139960.1">
    <property type="nucleotide sequence ID" value="XM_028284159.1"/>
</dbReference>
<name>A0A6P7G5Z3_DIAVI</name>
<dbReference type="FunCoup" id="A0A6P7G5Z3">
    <property type="interactions" value="35"/>
</dbReference>
<dbReference type="PROSITE" id="PS00028">
    <property type="entry name" value="ZINC_FINGER_C2H2_1"/>
    <property type="match status" value="3"/>
</dbReference>
<dbReference type="AlphaFoldDB" id="A0A6P7G5Z3"/>
<dbReference type="InterPro" id="IPR013087">
    <property type="entry name" value="Znf_C2H2_type"/>
</dbReference>
<keyword evidence="1" id="KW-0862">Zinc</keyword>
<dbReference type="PANTHER" id="PTHR16515">
    <property type="entry name" value="PR DOMAIN ZINC FINGER PROTEIN"/>
    <property type="match status" value="1"/>
</dbReference>
<gene>
    <name evidence="4" type="primary">LOC114334132</name>
</gene>
<evidence type="ECO:0000256" key="2">
    <source>
        <dbReference type="SAM" id="MobiDB-lite"/>
    </source>
</evidence>
<dbReference type="PANTHER" id="PTHR16515:SF21">
    <property type="entry name" value="PR DOMAIN ZINC FINGER PROTEIN 13"/>
    <property type="match status" value="1"/>
</dbReference>
<dbReference type="InParanoid" id="A0A6P7G5Z3"/>
<feature type="domain" description="C2H2-type" evidence="3">
    <location>
        <begin position="348"/>
        <end position="375"/>
    </location>
</feature>
<dbReference type="Gene3D" id="3.30.160.60">
    <property type="entry name" value="Classic Zinc Finger"/>
    <property type="match status" value="2"/>
</dbReference>
<proteinExistence type="predicted"/>
<accession>A0A6P7G5Z3</accession>
<dbReference type="SUPFAM" id="SSF57667">
    <property type="entry name" value="beta-beta-alpha zinc fingers"/>
    <property type="match status" value="2"/>
</dbReference>
<reference evidence="4" key="1">
    <citation type="submission" date="2025-08" db="UniProtKB">
        <authorList>
            <consortium name="RefSeq"/>
        </authorList>
    </citation>
    <scope>IDENTIFICATION</scope>
    <source>
        <tissue evidence="4">Whole insect</tissue>
    </source>
</reference>
<evidence type="ECO:0000256" key="1">
    <source>
        <dbReference type="PROSITE-ProRule" id="PRU00042"/>
    </source>
</evidence>
<keyword evidence="1" id="KW-0479">Metal-binding</keyword>
<dbReference type="PROSITE" id="PS50157">
    <property type="entry name" value="ZINC_FINGER_C2H2_2"/>
    <property type="match status" value="3"/>
</dbReference>
<sequence>MISSGFYSVSSANVSCYVTGSSDLLVPGRVTAVSNIPQGSVTQSIDPTALVGQPDVQQISVRISPNGTIDLDDRFKSIWSPTTHWIRALRLSDDCHSYNLLLKLYKSSTVKIDSNEPPKLILQAIRPIEMGQELLLWFSEDILAMLQMTFLTPANIQGQKKYVCNRCSTLYESPNPLKLHITLGCGKISISTLWERLSNALNESRQTFEKEDTFNVQLNLKHQSVKQKSAIDLTKYAENVMPLEHRLYRPYEKEPSAFKPFKKDENSSQAFDEYSKIVDYNVTPPPTVLPSCFDLRHQGYSDEAQIESLVSSLGKSRQGHICLYCGKCYSRKYGLKIHIRTHTGYKPLKCKFCNRPFGDPSNLNKHVRLHAEGNTPYRCELCGKILVRRRDLERHLKSRHMVETHPGMNIIVDSTDEIKSEPSDEESKSMK</sequence>
<dbReference type="Pfam" id="PF00096">
    <property type="entry name" value="zf-C2H2"/>
    <property type="match status" value="3"/>
</dbReference>
<keyword evidence="1" id="KW-0863">Zinc-finger</keyword>
<feature type="domain" description="C2H2-type" evidence="3">
    <location>
        <begin position="320"/>
        <end position="347"/>
    </location>
</feature>
<dbReference type="SMART" id="SM00355">
    <property type="entry name" value="ZnF_C2H2"/>
    <property type="match status" value="4"/>
</dbReference>
<organism evidence="4">
    <name type="scientific">Diabrotica virgifera virgifera</name>
    <name type="common">western corn rootworm</name>
    <dbReference type="NCBI Taxonomy" id="50390"/>
    <lineage>
        <taxon>Eukaryota</taxon>
        <taxon>Metazoa</taxon>
        <taxon>Ecdysozoa</taxon>
        <taxon>Arthropoda</taxon>
        <taxon>Hexapoda</taxon>
        <taxon>Insecta</taxon>
        <taxon>Pterygota</taxon>
        <taxon>Neoptera</taxon>
        <taxon>Endopterygota</taxon>
        <taxon>Coleoptera</taxon>
        <taxon>Polyphaga</taxon>
        <taxon>Cucujiformia</taxon>
        <taxon>Chrysomeloidea</taxon>
        <taxon>Chrysomelidae</taxon>
        <taxon>Galerucinae</taxon>
        <taxon>Diabroticina</taxon>
        <taxon>Diabroticites</taxon>
        <taxon>Diabrotica</taxon>
    </lineage>
</organism>